<keyword evidence="7 12" id="KW-0067">ATP-binding</keyword>
<keyword evidence="6" id="KW-0547">Nucleotide-binding</keyword>
<comment type="similarity">
    <text evidence="2">Belongs to the ABC transporter superfamily.</text>
</comment>
<evidence type="ECO:0000313" key="12">
    <source>
        <dbReference type="EMBL" id="MFE8698673.1"/>
    </source>
</evidence>
<protein>
    <submittedName>
        <fullName evidence="12">ABC transporter ATP-binding protein</fullName>
    </submittedName>
</protein>
<comment type="function">
    <text evidence="10">Probably part of an ABC transporter complex. Responsible for energy coupling to the transport system.</text>
</comment>
<keyword evidence="9" id="KW-0472">Membrane</keyword>
<evidence type="ECO:0000256" key="3">
    <source>
        <dbReference type="ARBA" id="ARBA00022448"/>
    </source>
</evidence>
<keyword evidence="13" id="KW-1185">Reference proteome</keyword>
<dbReference type="Proteomes" id="UP001601058">
    <property type="component" value="Unassembled WGS sequence"/>
</dbReference>
<evidence type="ECO:0000256" key="2">
    <source>
        <dbReference type="ARBA" id="ARBA00005417"/>
    </source>
</evidence>
<keyword evidence="8" id="KW-1278">Translocase</keyword>
<dbReference type="RefSeq" id="WP_389223445.1">
    <property type="nucleotide sequence ID" value="NZ_JBIACJ010000018.1"/>
</dbReference>
<evidence type="ECO:0000256" key="8">
    <source>
        <dbReference type="ARBA" id="ARBA00022967"/>
    </source>
</evidence>
<evidence type="ECO:0000256" key="1">
    <source>
        <dbReference type="ARBA" id="ARBA00004202"/>
    </source>
</evidence>
<proteinExistence type="inferred from homology"/>
<dbReference type="Gene3D" id="3.40.50.300">
    <property type="entry name" value="P-loop containing nucleotide triphosphate hydrolases"/>
    <property type="match status" value="2"/>
</dbReference>
<evidence type="ECO:0000259" key="11">
    <source>
        <dbReference type="PROSITE" id="PS50893"/>
    </source>
</evidence>
<dbReference type="InterPro" id="IPR027417">
    <property type="entry name" value="P-loop_NTPase"/>
</dbReference>
<keyword evidence="5" id="KW-0677">Repeat</keyword>
<dbReference type="InterPro" id="IPR017871">
    <property type="entry name" value="ABC_transporter-like_CS"/>
</dbReference>
<feature type="domain" description="ABC transporter" evidence="11">
    <location>
        <begin position="302"/>
        <end position="535"/>
    </location>
</feature>
<dbReference type="GO" id="GO:0005524">
    <property type="term" value="F:ATP binding"/>
    <property type="evidence" value="ECO:0007669"/>
    <property type="project" value="UniProtKB-KW"/>
</dbReference>
<evidence type="ECO:0000256" key="7">
    <source>
        <dbReference type="ARBA" id="ARBA00022840"/>
    </source>
</evidence>
<dbReference type="CDD" id="cd03225">
    <property type="entry name" value="ABC_cobalt_CbiO_domain1"/>
    <property type="match status" value="2"/>
</dbReference>
<evidence type="ECO:0000256" key="4">
    <source>
        <dbReference type="ARBA" id="ARBA00022475"/>
    </source>
</evidence>
<dbReference type="InterPro" id="IPR003439">
    <property type="entry name" value="ABC_transporter-like_ATP-bd"/>
</dbReference>
<feature type="domain" description="ABC transporter" evidence="11">
    <location>
        <begin position="6"/>
        <end position="247"/>
    </location>
</feature>
<evidence type="ECO:0000256" key="5">
    <source>
        <dbReference type="ARBA" id="ARBA00022737"/>
    </source>
</evidence>
<name>A0ABW6K6S7_9BACI</name>
<dbReference type="EMBL" id="JBIACJ010000018">
    <property type="protein sequence ID" value="MFE8698673.1"/>
    <property type="molecule type" value="Genomic_DNA"/>
</dbReference>
<keyword evidence="4" id="KW-1003">Cell membrane</keyword>
<comment type="subcellular location">
    <subcellularLocation>
        <location evidence="1">Cell membrane</location>
        <topology evidence="1">Peripheral membrane protein</topology>
    </subcellularLocation>
</comment>
<gene>
    <name evidence="12" type="ORF">ACFYKT_20480</name>
</gene>
<dbReference type="PROSITE" id="PS00211">
    <property type="entry name" value="ABC_TRANSPORTER_1"/>
    <property type="match status" value="2"/>
</dbReference>
<reference evidence="12 13" key="1">
    <citation type="submission" date="2024-08" db="EMBL/GenBank/DDBJ databases">
        <title>Two novel Cytobacillus novel species.</title>
        <authorList>
            <person name="Liu G."/>
        </authorList>
    </citation>
    <scope>NUCLEOTIDE SEQUENCE [LARGE SCALE GENOMIC DNA]</scope>
    <source>
        <strain evidence="12 13">FJAT-53684</strain>
    </source>
</reference>
<evidence type="ECO:0000256" key="9">
    <source>
        <dbReference type="ARBA" id="ARBA00023136"/>
    </source>
</evidence>
<dbReference type="SUPFAM" id="SSF52540">
    <property type="entry name" value="P-loop containing nucleoside triphosphate hydrolases"/>
    <property type="match status" value="2"/>
</dbReference>
<dbReference type="PANTHER" id="PTHR43553">
    <property type="entry name" value="HEAVY METAL TRANSPORTER"/>
    <property type="match status" value="1"/>
</dbReference>
<dbReference type="PANTHER" id="PTHR43553:SF26">
    <property type="entry name" value="ABC TRANSPORTER ATP-BINDING PROTEIN BC_2655-RELATED"/>
    <property type="match status" value="1"/>
</dbReference>
<dbReference type="SMART" id="SM00382">
    <property type="entry name" value="AAA"/>
    <property type="match status" value="2"/>
</dbReference>
<dbReference type="InterPro" id="IPR003593">
    <property type="entry name" value="AAA+_ATPase"/>
</dbReference>
<accession>A0ABW6K6S7</accession>
<evidence type="ECO:0000313" key="13">
    <source>
        <dbReference type="Proteomes" id="UP001601058"/>
    </source>
</evidence>
<comment type="caution">
    <text evidence="12">The sequence shown here is derived from an EMBL/GenBank/DDBJ whole genome shotgun (WGS) entry which is preliminary data.</text>
</comment>
<keyword evidence="3" id="KW-0813">Transport</keyword>
<dbReference type="Pfam" id="PF00005">
    <property type="entry name" value="ABC_tran"/>
    <property type="match status" value="2"/>
</dbReference>
<evidence type="ECO:0000256" key="6">
    <source>
        <dbReference type="ARBA" id="ARBA00022741"/>
    </source>
</evidence>
<dbReference type="PROSITE" id="PS50893">
    <property type="entry name" value="ABC_TRANSPORTER_2"/>
    <property type="match status" value="2"/>
</dbReference>
<dbReference type="InterPro" id="IPR050095">
    <property type="entry name" value="ECF_ABC_transporter_ATP-bd"/>
</dbReference>
<organism evidence="12 13">
    <name type="scientific">Cytobacillus mangrovibacter</name>
    <dbReference type="NCBI Taxonomy" id="3299024"/>
    <lineage>
        <taxon>Bacteria</taxon>
        <taxon>Bacillati</taxon>
        <taxon>Bacillota</taxon>
        <taxon>Bacilli</taxon>
        <taxon>Bacillales</taxon>
        <taxon>Bacillaceae</taxon>
        <taxon>Cytobacillus</taxon>
    </lineage>
</organism>
<dbReference type="Pfam" id="PF12558">
    <property type="entry name" value="DUF3744"/>
    <property type="match status" value="1"/>
</dbReference>
<dbReference type="NCBIfam" id="NF010167">
    <property type="entry name" value="PRK13648.1"/>
    <property type="match status" value="2"/>
</dbReference>
<evidence type="ECO:0000256" key="10">
    <source>
        <dbReference type="ARBA" id="ARBA00025157"/>
    </source>
</evidence>
<dbReference type="InterPro" id="IPR015856">
    <property type="entry name" value="ABC_transpr_CbiO/EcfA_su"/>
</dbReference>
<dbReference type="InterPro" id="IPR022216">
    <property type="entry name" value="ABC_Co_transporter"/>
</dbReference>
<sequence length="570" mass="63731">MKKPVIEFNNYSFKYHSQTVPTLQNINLTIYEGEKVLIVGPSGSGKSTIGHCINGLVPFSYKGEVNGSLQIMGEEAGHLDIFSRSKMVGTVLQDPDGQFIGITVGEDIAFSLENDCMEQGDMVNLVEEAAKMVEMGEYLPTSIHHLSGGQKQRVSLAGVMVDKVEIILFDEPLANLDPATGKYAIELIDRIHKETNKTVVMIEHRLEDVLHCHVDRIIVVDDGRIVADMSPNKLLSSHFLERVNIREPLYVKAVKYAGCTVTEDMKPAHLDSFTVESCKDKLLDWFEAVNPKVLNEKTSPVLELKEISFSYAPGHETIHEVSICINKGEMVSIVGKNGAGKSTLSKLICGFERPRSGSILFYGQDITSDTIMERSLRIGMVMQNPNHMISKHMVYDEIAFGLVIRGVLEDEIKERVEKTLKICGLYPFRNWPISALSFGQKKRVTIASILVLEPEVMILDEPTAGQGLRHYTEIMEFLVELNRQGITIIMITHDMHLMLEYTPRAIVIDGGKKIADESAATILTDLEIISQANLKETSLLVLAKRLGIVEPKAFVSRFIAFDQEVRKQWQ</sequence>